<protein>
    <submittedName>
        <fullName evidence="3">Putative deoxyribonuclease YcfH</fullName>
        <ecNumber evidence="3">3.1.21.-</ecNumber>
    </submittedName>
</protein>
<dbReference type="GO" id="GO:0004536">
    <property type="term" value="F:DNA nuclease activity"/>
    <property type="evidence" value="ECO:0007669"/>
    <property type="project" value="InterPro"/>
</dbReference>
<reference evidence="3" key="1">
    <citation type="submission" date="2016-10" db="EMBL/GenBank/DDBJ databases">
        <title>Sequence of Gallionella enrichment culture.</title>
        <authorList>
            <person name="Poehlein A."/>
            <person name="Muehling M."/>
            <person name="Daniel R."/>
        </authorList>
    </citation>
    <scope>NUCLEOTIDE SEQUENCE</scope>
</reference>
<dbReference type="InterPro" id="IPR015991">
    <property type="entry name" value="TatD/YcfH-like"/>
</dbReference>
<proteinExistence type="predicted"/>
<dbReference type="GO" id="GO:0046872">
    <property type="term" value="F:metal ion binding"/>
    <property type="evidence" value="ECO:0007669"/>
    <property type="project" value="UniProtKB-KW"/>
</dbReference>
<dbReference type="NCBIfam" id="TIGR00010">
    <property type="entry name" value="YchF/TatD family DNA exonuclease"/>
    <property type="match status" value="1"/>
</dbReference>
<gene>
    <name evidence="3" type="primary">ycfH_3</name>
    <name evidence="3" type="ORF">GALL_108820</name>
</gene>
<dbReference type="SUPFAM" id="SSF51556">
    <property type="entry name" value="Metallo-dependent hydrolases"/>
    <property type="match status" value="1"/>
</dbReference>
<keyword evidence="1" id="KW-0479">Metal-binding</keyword>
<evidence type="ECO:0000256" key="2">
    <source>
        <dbReference type="ARBA" id="ARBA00022801"/>
    </source>
</evidence>
<evidence type="ECO:0000256" key="1">
    <source>
        <dbReference type="ARBA" id="ARBA00022723"/>
    </source>
</evidence>
<organism evidence="3">
    <name type="scientific">mine drainage metagenome</name>
    <dbReference type="NCBI Taxonomy" id="410659"/>
    <lineage>
        <taxon>unclassified sequences</taxon>
        <taxon>metagenomes</taxon>
        <taxon>ecological metagenomes</taxon>
    </lineage>
</organism>
<dbReference type="EC" id="3.1.21.-" evidence="3"/>
<name>A0A1J5SSH9_9ZZZZ</name>
<dbReference type="Gene3D" id="3.20.20.140">
    <property type="entry name" value="Metal-dependent hydrolases"/>
    <property type="match status" value="1"/>
</dbReference>
<dbReference type="FunFam" id="3.20.20.140:FF:000005">
    <property type="entry name" value="TatD family hydrolase"/>
    <property type="match status" value="1"/>
</dbReference>
<dbReference type="PANTHER" id="PTHR46124">
    <property type="entry name" value="D-AMINOACYL-TRNA DEACYLASE"/>
    <property type="match status" value="1"/>
</dbReference>
<comment type="caution">
    <text evidence="3">The sequence shown here is derived from an EMBL/GenBank/DDBJ whole genome shotgun (WGS) entry which is preliminary data.</text>
</comment>
<dbReference type="CDD" id="cd01310">
    <property type="entry name" value="TatD_DNAse"/>
    <property type="match status" value="1"/>
</dbReference>
<dbReference type="GO" id="GO:0016788">
    <property type="term" value="F:hydrolase activity, acting on ester bonds"/>
    <property type="evidence" value="ECO:0007669"/>
    <property type="project" value="InterPro"/>
</dbReference>
<dbReference type="PIRSF" id="PIRSF005902">
    <property type="entry name" value="DNase_TatD"/>
    <property type="match status" value="1"/>
</dbReference>
<dbReference type="GO" id="GO:0005829">
    <property type="term" value="C:cytosol"/>
    <property type="evidence" value="ECO:0007669"/>
    <property type="project" value="TreeGrafter"/>
</dbReference>
<accession>A0A1J5SSH9</accession>
<sequence>MKIIDTHCHLYLEEYKKDIDALIRRANELGVIKFYLPGIDKEVINDMLVLEKKYPGECFAMMGLHPCSVKDNYKEELDIIEQWLHKRKFVAIGEIGLDFYWDKTFTKQQFAAFKLQMQWALDRSIPIVIHTRNAMQETVDTVKPFAKKGLRGIFHCFGGTEEEAKQITDLGFYLGIGGVVTYKTSGLAKLIEKIGLKNVVLETDSPYLSPIPFKGKRNESSYLLYIIEKIAEATNLSLEEVAAITTANAEKVFGK</sequence>
<dbReference type="InterPro" id="IPR032466">
    <property type="entry name" value="Metal_Hydrolase"/>
</dbReference>
<dbReference type="EMBL" id="MLJW01000040">
    <property type="protein sequence ID" value="OIR06976.1"/>
    <property type="molecule type" value="Genomic_DNA"/>
</dbReference>
<dbReference type="PANTHER" id="PTHR46124:SF4">
    <property type="entry name" value="HYDROLASE TATD"/>
    <property type="match status" value="1"/>
</dbReference>
<dbReference type="AlphaFoldDB" id="A0A1J5SSH9"/>
<dbReference type="Pfam" id="PF01026">
    <property type="entry name" value="TatD_DNase"/>
    <property type="match status" value="1"/>
</dbReference>
<dbReference type="InterPro" id="IPR001130">
    <property type="entry name" value="TatD-like"/>
</dbReference>
<keyword evidence="2 3" id="KW-0378">Hydrolase</keyword>
<evidence type="ECO:0000313" key="3">
    <source>
        <dbReference type="EMBL" id="OIR06976.1"/>
    </source>
</evidence>